<evidence type="ECO:0000256" key="1">
    <source>
        <dbReference type="SAM" id="MobiDB-lite"/>
    </source>
</evidence>
<feature type="region of interest" description="Disordered" evidence="1">
    <location>
        <begin position="212"/>
        <end position="233"/>
    </location>
</feature>
<feature type="compositionally biased region" description="Low complexity" evidence="1">
    <location>
        <begin position="214"/>
        <end position="226"/>
    </location>
</feature>
<accession>A0A9Q1JQ76</accession>
<comment type="caution">
    <text evidence="2">The sequence shown here is derived from an EMBL/GenBank/DDBJ whole genome shotgun (WGS) entry which is preliminary data.</text>
</comment>
<proteinExistence type="predicted"/>
<reference evidence="2" key="1">
    <citation type="submission" date="2022-04" db="EMBL/GenBank/DDBJ databases">
        <title>Carnegiea gigantea Genome sequencing and assembly v2.</title>
        <authorList>
            <person name="Copetti D."/>
            <person name="Sanderson M.J."/>
            <person name="Burquez A."/>
            <person name="Wojciechowski M.F."/>
        </authorList>
    </citation>
    <scope>NUCLEOTIDE SEQUENCE</scope>
    <source>
        <strain evidence="2">SGP5-SGP5p</strain>
        <tissue evidence="2">Aerial part</tissue>
    </source>
</reference>
<dbReference type="EMBL" id="JAKOGI010000943">
    <property type="protein sequence ID" value="KAJ8429041.1"/>
    <property type="molecule type" value="Genomic_DNA"/>
</dbReference>
<organism evidence="2 3">
    <name type="scientific">Carnegiea gigantea</name>
    <dbReference type="NCBI Taxonomy" id="171969"/>
    <lineage>
        <taxon>Eukaryota</taxon>
        <taxon>Viridiplantae</taxon>
        <taxon>Streptophyta</taxon>
        <taxon>Embryophyta</taxon>
        <taxon>Tracheophyta</taxon>
        <taxon>Spermatophyta</taxon>
        <taxon>Magnoliopsida</taxon>
        <taxon>eudicotyledons</taxon>
        <taxon>Gunneridae</taxon>
        <taxon>Pentapetalae</taxon>
        <taxon>Caryophyllales</taxon>
        <taxon>Cactineae</taxon>
        <taxon>Cactaceae</taxon>
        <taxon>Cactoideae</taxon>
        <taxon>Echinocereeae</taxon>
        <taxon>Carnegiea</taxon>
    </lineage>
</organism>
<evidence type="ECO:0000313" key="3">
    <source>
        <dbReference type="Proteomes" id="UP001153076"/>
    </source>
</evidence>
<dbReference type="Proteomes" id="UP001153076">
    <property type="component" value="Unassembled WGS sequence"/>
</dbReference>
<dbReference type="AlphaFoldDB" id="A0A9Q1JQ76"/>
<name>A0A9Q1JQ76_9CARY</name>
<sequence>MWAQTRFIDDNARHLVNECCRVVRTGAPLNVKNWQEAFARDGDGMWKEMQDKFEIEEGGFNLKMQAFVIDTMQRLYRIWETHLHYYYQSPKCGKTDEERMRNPPADLPQDHREYSAEFKTKESNNVKPTADIIWLAEHTHKSDKGVLQWANQNCSKEIHDKLTNEVANAGESKTQDETLLEVLPHRSGYFMAKEWQYNLTLKVDWKFYSRKSNNKNNSKSTKRSNNGTGIPRI</sequence>
<protein>
    <submittedName>
        <fullName evidence="2">Uncharacterized protein</fullName>
    </submittedName>
</protein>
<keyword evidence="3" id="KW-1185">Reference proteome</keyword>
<dbReference type="OrthoDB" id="1292058at2759"/>
<evidence type="ECO:0000313" key="2">
    <source>
        <dbReference type="EMBL" id="KAJ8429041.1"/>
    </source>
</evidence>
<gene>
    <name evidence="2" type="ORF">Cgig2_034070</name>
</gene>